<evidence type="ECO:0000256" key="2">
    <source>
        <dbReference type="ARBA" id="ARBA00023125"/>
    </source>
</evidence>
<evidence type="ECO:0000256" key="3">
    <source>
        <dbReference type="ARBA" id="ARBA00023163"/>
    </source>
</evidence>
<dbReference type="InterPro" id="IPR028082">
    <property type="entry name" value="Peripla_BP_I"/>
</dbReference>
<dbReference type="CDD" id="cd06267">
    <property type="entry name" value="PBP1_LacI_sugar_binding-like"/>
    <property type="match status" value="1"/>
</dbReference>
<dbReference type="CDD" id="cd01392">
    <property type="entry name" value="HTH_LacI"/>
    <property type="match status" value="1"/>
</dbReference>
<keyword evidence="1" id="KW-0805">Transcription regulation</keyword>
<dbReference type="Pfam" id="PF13377">
    <property type="entry name" value="Peripla_BP_3"/>
    <property type="match status" value="1"/>
</dbReference>
<dbReference type="SUPFAM" id="SSF53822">
    <property type="entry name" value="Periplasmic binding protein-like I"/>
    <property type="match status" value="1"/>
</dbReference>
<dbReference type="GO" id="GO:0003677">
    <property type="term" value="F:DNA binding"/>
    <property type="evidence" value="ECO:0007669"/>
    <property type="project" value="UniProtKB-KW"/>
</dbReference>
<dbReference type="PANTHER" id="PTHR30146">
    <property type="entry name" value="LACI-RELATED TRANSCRIPTIONAL REPRESSOR"/>
    <property type="match status" value="1"/>
</dbReference>
<comment type="caution">
    <text evidence="5">The sequence shown here is derived from an EMBL/GenBank/DDBJ whole genome shotgun (WGS) entry which is preliminary data.</text>
</comment>
<dbReference type="PANTHER" id="PTHR30146:SF138">
    <property type="entry name" value="TRANSCRIPTIONAL REGULATORY PROTEIN"/>
    <property type="match status" value="1"/>
</dbReference>
<keyword evidence="6" id="KW-1185">Reference proteome</keyword>
<dbReference type="InterPro" id="IPR010982">
    <property type="entry name" value="Lambda_DNA-bd_dom_sf"/>
</dbReference>
<reference evidence="5 6" key="1">
    <citation type="submission" date="2024-06" db="EMBL/GenBank/DDBJ databases">
        <title>Sorghum-associated microbial communities from plants grown in Nebraska, USA.</title>
        <authorList>
            <person name="Schachtman D."/>
        </authorList>
    </citation>
    <scope>NUCLEOTIDE SEQUENCE [LARGE SCALE GENOMIC DNA]</scope>
    <source>
        <strain evidence="5 6">3552</strain>
    </source>
</reference>
<evidence type="ECO:0000313" key="6">
    <source>
        <dbReference type="Proteomes" id="UP001549307"/>
    </source>
</evidence>
<evidence type="ECO:0000256" key="1">
    <source>
        <dbReference type="ARBA" id="ARBA00023015"/>
    </source>
</evidence>
<protein>
    <submittedName>
        <fullName evidence="5">DNA-binding LacI/PurR family transcriptional regulator</fullName>
    </submittedName>
</protein>
<evidence type="ECO:0000259" key="4">
    <source>
        <dbReference type="PROSITE" id="PS50932"/>
    </source>
</evidence>
<dbReference type="EMBL" id="JBEPSN010000004">
    <property type="protein sequence ID" value="MET4540088.1"/>
    <property type="molecule type" value="Genomic_DNA"/>
</dbReference>
<sequence length="370" mass="39151">MGRLLNYLATGLFCCHAVYDGAVTDVTSTGTATTPTKRGRGEKSSATIYDIAKLAGVNPSTVSRALSKPGRVSAKTQKIIEDAAAELNYQVNPFARALPTGRTQTIGLIVADITNPTFFDIIRGAETTGSARDYTLVLAESAESPETEVTAARRLLSTVDGLILASPRMDDDHIRALAADKPVAVINREIQGVPCVVPDVNKGISEAVRSLAANGHEKLAYVAGPKQSWMTARRWDGVKAAAEWSKLSAVRLESSKPTVDGGRQVARDVLDSGATAVITYNDLLAIGLMQELQAGGMRVPDQISIVGFDDIFGADFTTPALTTVRSPLGECGTRAVTILLDMLQGQDAPGEAVRVETELVVRGSSGRLLV</sequence>
<dbReference type="Pfam" id="PF00356">
    <property type="entry name" value="LacI"/>
    <property type="match status" value="1"/>
</dbReference>
<dbReference type="InterPro" id="IPR000843">
    <property type="entry name" value="HTH_LacI"/>
</dbReference>
<keyword evidence="3" id="KW-0804">Transcription</keyword>
<proteinExistence type="predicted"/>
<dbReference type="SUPFAM" id="SSF47413">
    <property type="entry name" value="lambda repressor-like DNA-binding domains"/>
    <property type="match status" value="1"/>
</dbReference>
<dbReference type="Proteomes" id="UP001549307">
    <property type="component" value="Unassembled WGS sequence"/>
</dbReference>
<keyword evidence="2 5" id="KW-0238">DNA-binding</keyword>
<evidence type="ECO:0000313" key="5">
    <source>
        <dbReference type="EMBL" id="MET4540088.1"/>
    </source>
</evidence>
<dbReference type="SMART" id="SM00354">
    <property type="entry name" value="HTH_LACI"/>
    <property type="match status" value="1"/>
</dbReference>
<accession>A0ABV2P5R7</accession>
<dbReference type="Gene3D" id="1.10.260.40">
    <property type="entry name" value="lambda repressor-like DNA-binding domains"/>
    <property type="match status" value="1"/>
</dbReference>
<feature type="domain" description="HTH lacI-type" evidence="4">
    <location>
        <begin position="46"/>
        <end position="100"/>
    </location>
</feature>
<dbReference type="PROSITE" id="PS50932">
    <property type="entry name" value="HTH_LACI_2"/>
    <property type="match status" value="1"/>
</dbReference>
<gene>
    <name evidence="5" type="ORF">ABIE37_001869</name>
</gene>
<dbReference type="InterPro" id="IPR046335">
    <property type="entry name" value="LacI/GalR-like_sensor"/>
</dbReference>
<organism evidence="5 6">
    <name type="scientific">Arthrobacter bambusae</name>
    <dbReference type="NCBI Taxonomy" id="1338426"/>
    <lineage>
        <taxon>Bacteria</taxon>
        <taxon>Bacillati</taxon>
        <taxon>Actinomycetota</taxon>
        <taxon>Actinomycetes</taxon>
        <taxon>Micrococcales</taxon>
        <taxon>Micrococcaceae</taxon>
        <taxon>Arthrobacter</taxon>
    </lineage>
</organism>
<dbReference type="Gene3D" id="3.40.50.2300">
    <property type="match status" value="2"/>
</dbReference>
<name>A0ABV2P5R7_9MICC</name>